<gene>
    <name evidence="1" type="ORF">E2C01_026646</name>
</gene>
<dbReference type="AlphaFoldDB" id="A0A5B7EGP1"/>
<organism evidence="1 2">
    <name type="scientific">Portunus trituberculatus</name>
    <name type="common">Swimming crab</name>
    <name type="synonym">Neptunus trituberculatus</name>
    <dbReference type="NCBI Taxonomy" id="210409"/>
    <lineage>
        <taxon>Eukaryota</taxon>
        <taxon>Metazoa</taxon>
        <taxon>Ecdysozoa</taxon>
        <taxon>Arthropoda</taxon>
        <taxon>Crustacea</taxon>
        <taxon>Multicrustacea</taxon>
        <taxon>Malacostraca</taxon>
        <taxon>Eumalacostraca</taxon>
        <taxon>Eucarida</taxon>
        <taxon>Decapoda</taxon>
        <taxon>Pleocyemata</taxon>
        <taxon>Brachyura</taxon>
        <taxon>Eubrachyura</taxon>
        <taxon>Portunoidea</taxon>
        <taxon>Portunidae</taxon>
        <taxon>Portuninae</taxon>
        <taxon>Portunus</taxon>
    </lineage>
</organism>
<sequence length="30" mass="3534">MEKLKTSVLYIFLGIFQVCPCQSIFKKKLK</sequence>
<reference evidence="1 2" key="1">
    <citation type="submission" date="2019-05" db="EMBL/GenBank/DDBJ databases">
        <title>Another draft genome of Portunus trituberculatus and its Hox gene families provides insights of decapod evolution.</title>
        <authorList>
            <person name="Jeong J.-H."/>
            <person name="Song I."/>
            <person name="Kim S."/>
            <person name="Choi T."/>
            <person name="Kim D."/>
            <person name="Ryu S."/>
            <person name="Kim W."/>
        </authorList>
    </citation>
    <scope>NUCLEOTIDE SEQUENCE [LARGE SCALE GENOMIC DNA]</scope>
    <source>
        <tissue evidence="1">Muscle</tissue>
    </source>
</reference>
<proteinExistence type="predicted"/>
<keyword evidence="2" id="KW-1185">Reference proteome</keyword>
<dbReference type="EMBL" id="VSRR010002802">
    <property type="protein sequence ID" value="MPC33302.1"/>
    <property type="molecule type" value="Genomic_DNA"/>
</dbReference>
<dbReference type="Proteomes" id="UP000324222">
    <property type="component" value="Unassembled WGS sequence"/>
</dbReference>
<name>A0A5B7EGP1_PORTR</name>
<evidence type="ECO:0000313" key="2">
    <source>
        <dbReference type="Proteomes" id="UP000324222"/>
    </source>
</evidence>
<protein>
    <submittedName>
        <fullName evidence="1">Uncharacterized protein</fullName>
    </submittedName>
</protein>
<accession>A0A5B7EGP1</accession>
<comment type="caution">
    <text evidence="1">The sequence shown here is derived from an EMBL/GenBank/DDBJ whole genome shotgun (WGS) entry which is preliminary data.</text>
</comment>
<evidence type="ECO:0000313" key="1">
    <source>
        <dbReference type="EMBL" id="MPC33302.1"/>
    </source>
</evidence>